<dbReference type="EMBL" id="LGIQ01000009">
    <property type="protein sequence ID" value="KNB70955.1"/>
    <property type="molecule type" value="Genomic_DNA"/>
</dbReference>
<evidence type="ECO:0000313" key="2">
    <source>
        <dbReference type="EMBL" id="KNB70955.1"/>
    </source>
</evidence>
<reference evidence="3" key="1">
    <citation type="submission" date="2015-07" db="EMBL/GenBank/DDBJ databases">
        <title>Genome sequencing project for genomic taxonomy and phylogenomics of Bacillus-like bacteria.</title>
        <authorList>
            <person name="Liu B."/>
            <person name="Wang J."/>
            <person name="Zhu Y."/>
            <person name="Liu G."/>
            <person name="Chen Q."/>
            <person name="Chen Z."/>
            <person name="Lan J."/>
            <person name="Che J."/>
            <person name="Ge C."/>
            <person name="Shi H."/>
            <person name="Pan Z."/>
            <person name="Liu X."/>
        </authorList>
    </citation>
    <scope>NUCLEOTIDE SEQUENCE [LARGE SCALE GENOMIC DNA]</scope>
    <source>
        <strain evidence="3">DSM 9887</strain>
    </source>
</reference>
<dbReference type="AlphaFoldDB" id="A0A0K9YRY6"/>
<dbReference type="RefSeq" id="WP_049739987.1">
    <property type="nucleotide sequence ID" value="NZ_BJON01000002.1"/>
</dbReference>
<protein>
    <submittedName>
        <fullName evidence="2">Uncharacterized protein</fullName>
    </submittedName>
</protein>
<dbReference type="EMBL" id="BJON01000002">
    <property type="protein sequence ID" value="GED66809.1"/>
    <property type="molecule type" value="Genomic_DNA"/>
</dbReference>
<dbReference type="OrthoDB" id="9908061at2"/>
<evidence type="ECO:0000313" key="3">
    <source>
        <dbReference type="Proteomes" id="UP000036834"/>
    </source>
</evidence>
<dbReference type="Proteomes" id="UP000036834">
    <property type="component" value="Unassembled WGS sequence"/>
</dbReference>
<reference evidence="2" key="2">
    <citation type="submission" date="2015-07" db="EMBL/GenBank/DDBJ databases">
        <title>MeaNS - Measles Nucleotide Surveillance Program.</title>
        <authorList>
            <person name="Tran T."/>
            <person name="Druce J."/>
        </authorList>
    </citation>
    <scope>NUCLEOTIDE SEQUENCE</scope>
    <source>
        <strain evidence="2">DSM 9887</strain>
    </source>
</reference>
<dbReference type="Proteomes" id="UP000319578">
    <property type="component" value="Unassembled WGS sequence"/>
</dbReference>
<accession>A0A0K9YRY6</accession>
<organism evidence="2 3">
    <name type="scientific">Brevibacillus reuszeri</name>
    <dbReference type="NCBI Taxonomy" id="54915"/>
    <lineage>
        <taxon>Bacteria</taxon>
        <taxon>Bacillati</taxon>
        <taxon>Bacillota</taxon>
        <taxon>Bacilli</taxon>
        <taxon>Bacillales</taxon>
        <taxon>Paenibacillaceae</taxon>
        <taxon>Brevibacillus</taxon>
    </lineage>
</organism>
<proteinExistence type="predicted"/>
<dbReference type="STRING" id="54915.ADS79_19160"/>
<evidence type="ECO:0000313" key="4">
    <source>
        <dbReference type="Proteomes" id="UP000319578"/>
    </source>
</evidence>
<gene>
    <name evidence="2" type="ORF">ADS79_19160</name>
    <name evidence="1" type="ORF">BRE01_05110</name>
</gene>
<dbReference type="PATRIC" id="fig|54915.3.peg.2934"/>
<reference evidence="1 4" key="3">
    <citation type="submission" date="2019-06" db="EMBL/GenBank/DDBJ databases">
        <title>Whole genome shotgun sequence of Brevibacillus reuszeri NBRC 15719.</title>
        <authorList>
            <person name="Hosoyama A."/>
            <person name="Uohara A."/>
            <person name="Ohji S."/>
            <person name="Ichikawa N."/>
        </authorList>
    </citation>
    <scope>NUCLEOTIDE SEQUENCE [LARGE SCALE GENOMIC DNA]</scope>
    <source>
        <strain evidence="1 4">NBRC 15719</strain>
    </source>
</reference>
<evidence type="ECO:0000313" key="1">
    <source>
        <dbReference type="EMBL" id="GED66809.1"/>
    </source>
</evidence>
<name>A0A0K9YRY6_9BACL</name>
<sequence>MGYFSRLVDNLFSCEFISPWVTEDEFQRNIRLLQTQKWFLKWQLDEKHQYLLHHNHHVASLLIDKDYVQQLLAQQETQAEFLHEMEQLKNTYEWEKLT</sequence>
<comment type="caution">
    <text evidence="2">The sequence shown here is derived from an EMBL/GenBank/DDBJ whole genome shotgun (WGS) entry which is preliminary data.</text>
</comment>
<keyword evidence="4" id="KW-1185">Reference proteome</keyword>